<accession>A0ABX1J461</accession>
<dbReference type="InterPro" id="IPR052019">
    <property type="entry name" value="F420H2_bilvrd_red/Heme_oxyg"/>
</dbReference>
<organism evidence="3 4">
    <name type="scientific">Amycolatopsis acididurans</name>
    <dbReference type="NCBI Taxonomy" id="2724524"/>
    <lineage>
        <taxon>Bacteria</taxon>
        <taxon>Bacillati</taxon>
        <taxon>Actinomycetota</taxon>
        <taxon>Actinomycetes</taxon>
        <taxon>Pseudonocardiales</taxon>
        <taxon>Pseudonocardiaceae</taxon>
        <taxon>Amycolatopsis</taxon>
    </lineage>
</organism>
<reference evidence="3 4" key="1">
    <citation type="submission" date="2020-04" db="EMBL/GenBank/DDBJ databases">
        <title>Novel species.</title>
        <authorList>
            <person name="Teo W.F.A."/>
            <person name="Lipun K."/>
            <person name="Srisuk N."/>
            <person name="Duangmal K."/>
        </authorList>
    </citation>
    <scope>NUCLEOTIDE SEQUENCE [LARGE SCALE GENOMIC DNA]</scope>
    <source>
        <strain evidence="3 4">K13G38</strain>
    </source>
</reference>
<dbReference type="Proteomes" id="UP000715441">
    <property type="component" value="Unassembled WGS sequence"/>
</dbReference>
<dbReference type="Pfam" id="PF01243">
    <property type="entry name" value="PNPOx_N"/>
    <property type="match status" value="1"/>
</dbReference>
<sequence>MPEPRSSRPYMPGYGMLPPDQGSGLLPWSWAVARLRDSHDYWVATVRPDGRPHQMPVWAVWHDDAVWFSSSVGSRKIRNIVLGSEVSVATGDPLNPVIAEGRARIMTDTVSVKTFLDALNVKYGTDYDLDFLDPAENATVRVRPRWVFALDERDFTGSPTRWDLRSPAG</sequence>
<gene>
    <name evidence="3" type="ORF">HFP15_09620</name>
</gene>
<evidence type="ECO:0000259" key="2">
    <source>
        <dbReference type="Pfam" id="PF01243"/>
    </source>
</evidence>
<dbReference type="EMBL" id="JAAXLS010000004">
    <property type="protein sequence ID" value="NKQ53140.1"/>
    <property type="molecule type" value="Genomic_DNA"/>
</dbReference>
<evidence type="ECO:0000313" key="3">
    <source>
        <dbReference type="EMBL" id="NKQ53140.1"/>
    </source>
</evidence>
<comment type="caution">
    <text evidence="3">The sequence shown here is derived from an EMBL/GenBank/DDBJ whole genome shotgun (WGS) entry which is preliminary data.</text>
</comment>
<dbReference type="InterPro" id="IPR011576">
    <property type="entry name" value="Pyridox_Oxase_N"/>
</dbReference>
<evidence type="ECO:0000256" key="1">
    <source>
        <dbReference type="ARBA" id="ARBA00023002"/>
    </source>
</evidence>
<dbReference type="RefSeq" id="WP_168513766.1">
    <property type="nucleotide sequence ID" value="NZ_JAAXLS010000004.1"/>
</dbReference>
<name>A0ABX1J461_9PSEU</name>
<feature type="domain" description="Pyridoxamine 5'-phosphate oxidase N-terminal" evidence="2">
    <location>
        <begin position="34"/>
        <end position="148"/>
    </location>
</feature>
<dbReference type="SUPFAM" id="SSF50475">
    <property type="entry name" value="FMN-binding split barrel"/>
    <property type="match status" value="1"/>
</dbReference>
<protein>
    <submittedName>
        <fullName evidence="3">Pyridoxamine 5'-phosphate oxidase</fullName>
    </submittedName>
</protein>
<evidence type="ECO:0000313" key="4">
    <source>
        <dbReference type="Proteomes" id="UP000715441"/>
    </source>
</evidence>
<keyword evidence="1" id="KW-0560">Oxidoreductase</keyword>
<dbReference type="PANTHER" id="PTHR35176:SF4">
    <property type="entry name" value="PYRIDOXAMINE 5'-PHOSPHATE OXIDASE-RELATED FMN-BINDING"/>
    <property type="match status" value="1"/>
</dbReference>
<keyword evidence="4" id="KW-1185">Reference proteome</keyword>
<dbReference type="Gene3D" id="2.30.110.10">
    <property type="entry name" value="Electron Transport, Fmn-binding Protein, Chain A"/>
    <property type="match status" value="1"/>
</dbReference>
<dbReference type="InterPro" id="IPR012349">
    <property type="entry name" value="Split_barrel_FMN-bd"/>
</dbReference>
<dbReference type="PANTHER" id="PTHR35176">
    <property type="entry name" value="HEME OXYGENASE HI_0854-RELATED"/>
    <property type="match status" value="1"/>
</dbReference>
<proteinExistence type="predicted"/>